<reference evidence="2 3" key="1">
    <citation type="submission" date="2018-07" db="EMBL/GenBank/DDBJ databases">
        <title>Halomonas rutogse sp. nov., isolated from Lake TangqianCo on Tibetan Plateau.</title>
        <authorList>
            <person name="Lu H."/>
            <person name="Xing P."/>
            <person name="Wu Q."/>
        </authorList>
    </citation>
    <scope>NUCLEOTIDE SEQUENCE [LARGE SCALE GENOMIC DNA]</scope>
    <source>
        <strain evidence="2 3">TQ8S</strain>
    </source>
</reference>
<dbReference type="GO" id="GO:0006629">
    <property type="term" value="P:lipid metabolic process"/>
    <property type="evidence" value="ECO:0007669"/>
    <property type="project" value="InterPro"/>
</dbReference>
<organism evidence="2 3">
    <name type="scientific">Vreelandella rituensis</name>
    <dbReference type="NCBI Taxonomy" id="2282306"/>
    <lineage>
        <taxon>Bacteria</taxon>
        <taxon>Pseudomonadati</taxon>
        <taxon>Pseudomonadota</taxon>
        <taxon>Gammaproteobacteria</taxon>
        <taxon>Oceanospirillales</taxon>
        <taxon>Halomonadaceae</taxon>
        <taxon>Vreelandella</taxon>
    </lineage>
</organism>
<dbReference type="PANTHER" id="PTHR46211">
    <property type="entry name" value="GLYCEROPHOSPHORYL DIESTER PHOSPHODIESTERASE"/>
    <property type="match status" value="1"/>
</dbReference>
<dbReference type="OrthoDB" id="9795622at2"/>
<dbReference type="PANTHER" id="PTHR46211:SF1">
    <property type="entry name" value="GLYCEROPHOSPHODIESTER PHOSPHODIESTERASE, CYTOPLASMIC"/>
    <property type="match status" value="1"/>
</dbReference>
<dbReference type="InterPro" id="IPR030395">
    <property type="entry name" value="GP_PDE_dom"/>
</dbReference>
<dbReference type="Pfam" id="PF03009">
    <property type="entry name" value="GDPD"/>
    <property type="match status" value="1"/>
</dbReference>
<feature type="domain" description="GP-PDE" evidence="1">
    <location>
        <begin position="9"/>
        <end position="248"/>
    </location>
</feature>
<sequence>MKHPTISLPRLIAHRGLSRQAPENSLSAVRAAHQAGIAWVELDVQLLGDGTPVIWHDLGVSRCSDGRGSLRRYDWPQACTLDTGSWFGDHFSGERMASLEAMLALLVELDMGVNLELKVNKGRDPIALVDSVLPRAMQALSPQRLILSSFNQGALAHARDHADTSRLALGALFGSLPGDWHVQCQAVDAFSVHVHWPRLKRPQAKAISEAGYPLICYTVNDPSAFAPRWGWGVTSAISDDPTLFKNFPPHHLSV</sequence>
<evidence type="ECO:0000313" key="3">
    <source>
        <dbReference type="Proteomes" id="UP000253204"/>
    </source>
</evidence>
<dbReference type="PROSITE" id="PS51704">
    <property type="entry name" value="GP_PDE"/>
    <property type="match status" value="1"/>
</dbReference>
<dbReference type="EMBL" id="QPIJ01000041">
    <property type="protein sequence ID" value="RCV88274.1"/>
    <property type="molecule type" value="Genomic_DNA"/>
</dbReference>
<dbReference type="RefSeq" id="WP_114487735.1">
    <property type="nucleotide sequence ID" value="NZ_CBCSHM010000119.1"/>
</dbReference>
<dbReference type="SUPFAM" id="SSF51695">
    <property type="entry name" value="PLC-like phosphodiesterases"/>
    <property type="match status" value="1"/>
</dbReference>
<evidence type="ECO:0000313" key="2">
    <source>
        <dbReference type="EMBL" id="RCV88274.1"/>
    </source>
</evidence>
<gene>
    <name evidence="2" type="ORF">DU506_15095</name>
</gene>
<name>A0A368TUA6_9GAMM</name>
<comment type="caution">
    <text evidence="2">The sequence shown here is derived from an EMBL/GenBank/DDBJ whole genome shotgun (WGS) entry which is preliminary data.</text>
</comment>
<keyword evidence="3" id="KW-1185">Reference proteome</keyword>
<dbReference type="Gene3D" id="3.20.20.190">
    <property type="entry name" value="Phosphatidylinositol (PI) phosphodiesterase"/>
    <property type="match status" value="1"/>
</dbReference>
<protein>
    <submittedName>
        <fullName evidence="2">Glycerophosphoryl diester phosphodiesterase</fullName>
    </submittedName>
</protein>
<dbReference type="AlphaFoldDB" id="A0A368TUA6"/>
<accession>A0A368TUA6</accession>
<dbReference type="InterPro" id="IPR017946">
    <property type="entry name" value="PLC-like_Pdiesterase_TIM-brl"/>
</dbReference>
<dbReference type="GO" id="GO:0008081">
    <property type="term" value="F:phosphoric diester hydrolase activity"/>
    <property type="evidence" value="ECO:0007669"/>
    <property type="project" value="InterPro"/>
</dbReference>
<evidence type="ECO:0000259" key="1">
    <source>
        <dbReference type="PROSITE" id="PS51704"/>
    </source>
</evidence>
<proteinExistence type="predicted"/>
<dbReference type="Proteomes" id="UP000253204">
    <property type="component" value="Unassembled WGS sequence"/>
</dbReference>